<evidence type="ECO:0000313" key="8">
    <source>
        <dbReference type="Proteomes" id="UP000576152"/>
    </source>
</evidence>
<dbReference type="Pfam" id="PF13442">
    <property type="entry name" value="Cytochrome_CBB3"/>
    <property type="match status" value="1"/>
</dbReference>
<gene>
    <name evidence="7" type="ORF">FHS00_001368</name>
</gene>
<evidence type="ECO:0000256" key="1">
    <source>
        <dbReference type="ARBA" id="ARBA00022617"/>
    </source>
</evidence>
<keyword evidence="5" id="KW-0732">Signal</keyword>
<proteinExistence type="predicted"/>
<sequence>MKHAIALLLTLASQAHAQSDPASVAAGQDVYMVFCQTCHGATAQGGGPLAEIMTREPPDLTRLALRNDGRFPTEAVARQIDGRDPLLGHGGEMPVFGPVFDTELAALATPAGQPMLTDRTIVDLIHWLQSIQEAE</sequence>
<feature type="chain" id="PRO_5045714345" evidence="5">
    <location>
        <begin position="18"/>
        <end position="135"/>
    </location>
</feature>
<evidence type="ECO:0000256" key="5">
    <source>
        <dbReference type="SAM" id="SignalP"/>
    </source>
</evidence>
<dbReference type="InterPro" id="IPR009056">
    <property type="entry name" value="Cyt_c-like_dom"/>
</dbReference>
<evidence type="ECO:0000313" key="7">
    <source>
        <dbReference type="EMBL" id="MBB3711797.1"/>
    </source>
</evidence>
<evidence type="ECO:0000259" key="6">
    <source>
        <dbReference type="PROSITE" id="PS51007"/>
    </source>
</evidence>
<dbReference type="SUPFAM" id="SSF46626">
    <property type="entry name" value="Cytochrome c"/>
    <property type="match status" value="1"/>
</dbReference>
<keyword evidence="1 4" id="KW-0349">Heme</keyword>
<dbReference type="RefSeq" id="WP_183471150.1">
    <property type="nucleotide sequence ID" value="NZ_JACIBX010000003.1"/>
</dbReference>
<keyword evidence="3 4" id="KW-0408">Iron</keyword>
<organism evidence="7 8">
    <name type="scientific">Limimaricola variabilis</name>
    <dbReference type="NCBI Taxonomy" id="1492771"/>
    <lineage>
        <taxon>Bacteria</taxon>
        <taxon>Pseudomonadati</taxon>
        <taxon>Pseudomonadota</taxon>
        <taxon>Alphaproteobacteria</taxon>
        <taxon>Rhodobacterales</taxon>
        <taxon>Paracoccaceae</taxon>
        <taxon>Limimaricola</taxon>
    </lineage>
</organism>
<feature type="domain" description="Cytochrome c" evidence="6">
    <location>
        <begin position="22"/>
        <end position="132"/>
    </location>
</feature>
<dbReference type="EMBL" id="JACIBX010000003">
    <property type="protein sequence ID" value="MBB3711797.1"/>
    <property type="molecule type" value="Genomic_DNA"/>
</dbReference>
<dbReference type="Gene3D" id="1.10.760.10">
    <property type="entry name" value="Cytochrome c-like domain"/>
    <property type="match status" value="1"/>
</dbReference>
<evidence type="ECO:0000256" key="4">
    <source>
        <dbReference type="PROSITE-ProRule" id="PRU00433"/>
    </source>
</evidence>
<dbReference type="InterPro" id="IPR036909">
    <property type="entry name" value="Cyt_c-like_dom_sf"/>
</dbReference>
<evidence type="ECO:0000256" key="3">
    <source>
        <dbReference type="ARBA" id="ARBA00023004"/>
    </source>
</evidence>
<evidence type="ECO:0000256" key="2">
    <source>
        <dbReference type="ARBA" id="ARBA00022723"/>
    </source>
</evidence>
<name>A0ABR6HMK6_9RHOB</name>
<keyword evidence="8" id="KW-1185">Reference proteome</keyword>
<accession>A0ABR6HMK6</accession>
<reference evidence="7 8" key="1">
    <citation type="submission" date="2020-08" db="EMBL/GenBank/DDBJ databases">
        <title>Genomic Encyclopedia of Type Strains, Phase III (KMG-III): the genomes of soil and plant-associated and newly described type strains.</title>
        <authorList>
            <person name="Whitman W."/>
        </authorList>
    </citation>
    <scope>NUCLEOTIDE SEQUENCE [LARGE SCALE GENOMIC DNA]</scope>
    <source>
        <strain evidence="7 8">CECT 8572</strain>
    </source>
</reference>
<feature type="signal peptide" evidence="5">
    <location>
        <begin position="1"/>
        <end position="17"/>
    </location>
</feature>
<dbReference type="Proteomes" id="UP000576152">
    <property type="component" value="Unassembled WGS sequence"/>
</dbReference>
<keyword evidence="2 4" id="KW-0479">Metal-binding</keyword>
<comment type="caution">
    <text evidence="7">The sequence shown here is derived from an EMBL/GenBank/DDBJ whole genome shotgun (WGS) entry which is preliminary data.</text>
</comment>
<protein>
    <submittedName>
        <fullName evidence="7">Mono/diheme cytochrome c family protein</fullName>
    </submittedName>
</protein>
<dbReference type="PROSITE" id="PS51007">
    <property type="entry name" value="CYTC"/>
    <property type="match status" value="1"/>
</dbReference>